<evidence type="ECO:0008006" key="12">
    <source>
        <dbReference type="Google" id="ProtNLM"/>
    </source>
</evidence>
<dbReference type="InterPro" id="IPR012910">
    <property type="entry name" value="Plug_dom"/>
</dbReference>
<dbReference type="InterPro" id="IPR037066">
    <property type="entry name" value="Plug_dom_sf"/>
</dbReference>
<dbReference type="Gene3D" id="2.170.130.10">
    <property type="entry name" value="TonB-dependent receptor, plug domain"/>
    <property type="match status" value="1"/>
</dbReference>
<dbReference type="Pfam" id="PF00593">
    <property type="entry name" value="TonB_dep_Rec_b-barrel"/>
    <property type="match status" value="1"/>
</dbReference>
<evidence type="ECO:0000256" key="7">
    <source>
        <dbReference type="ARBA" id="ARBA00023170"/>
    </source>
</evidence>
<proteinExistence type="predicted"/>
<evidence type="ECO:0000259" key="10">
    <source>
        <dbReference type="Pfam" id="PF07715"/>
    </source>
</evidence>
<feature type="domain" description="TonB-dependent receptor plug" evidence="10">
    <location>
        <begin position="47"/>
        <end position="148"/>
    </location>
</feature>
<evidence type="ECO:0000256" key="8">
    <source>
        <dbReference type="ARBA" id="ARBA00023237"/>
    </source>
</evidence>
<dbReference type="PANTHER" id="PTHR30069:SF29">
    <property type="entry name" value="HEMOGLOBIN AND HEMOGLOBIN-HAPTOGLOBIN-BINDING PROTEIN 1-RELATED"/>
    <property type="match status" value="1"/>
</dbReference>
<keyword evidence="6" id="KW-0472">Membrane</keyword>
<reference evidence="11" key="1">
    <citation type="submission" date="2018-05" db="EMBL/GenBank/DDBJ databases">
        <authorList>
            <person name="Lanie J.A."/>
            <person name="Ng W.-L."/>
            <person name="Kazmierczak K.M."/>
            <person name="Andrzejewski T.M."/>
            <person name="Davidsen T.M."/>
            <person name="Wayne K.J."/>
            <person name="Tettelin H."/>
            <person name="Glass J.I."/>
            <person name="Rusch D."/>
            <person name="Podicherti R."/>
            <person name="Tsui H.-C.T."/>
            <person name="Winkler M.E."/>
        </authorList>
    </citation>
    <scope>NUCLEOTIDE SEQUENCE</scope>
</reference>
<dbReference type="Pfam" id="PF07715">
    <property type="entry name" value="Plug"/>
    <property type="match status" value="1"/>
</dbReference>
<sequence>MKYKISIILFLVTQIVFSQDPPLDQILDEVVVSSTKINLPFSKNFRTIKIISSKEIESSYATNVSDLLQQVIGIDIRRRGIGGVQGDLYIRGGGFDQTLLLIDGMKMDNAQTGHHTLNMILPLYLIERIEIIKGPAARIFGQNAFSGAINIVTKEVIGKINEANINLQEISLGSYKQKNFSLSSRVVSEKTKSLLSFSTNRSDGYRHNTDYINNNYFIKTSFKTKSSPIDLISSFSERRFGANGFYASPSATEQYEETQASLLGLSTVLKSEKLIIKPRLYWKRGQDEYIYIRDNPSVYRNLHKTNKISAELSGSYFNKGGITGFGIDLSTVNITSNNLGEHNRTTLNVFLDHTFELFNDNLTISPGIAISYFSDLSFHSFPGIDLGYHLTSKLKLYSNVGKTYRIPTYTDLYYSDRTTVGNEDLNPEQATSTEFGFKYNTSKFDFSAAIFSRRSKNIIDYVKKNQNDLWKAVNIGSLNTKGFEFDLLYNFSSNSLSLGYSNIKDDNYVSNINYSKYSLNSIKNHFISKLNLNYKNVSHSIVYKYAERSDGVSYSVLDSKVSYKSFFVSVNNILDEVYSETNLVPMPGRNMLLGVIFSID</sequence>
<dbReference type="GO" id="GO:0015344">
    <property type="term" value="F:siderophore uptake transmembrane transporter activity"/>
    <property type="evidence" value="ECO:0007669"/>
    <property type="project" value="TreeGrafter"/>
</dbReference>
<dbReference type="EMBL" id="UINC01000430">
    <property type="protein sequence ID" value="SUZ55148.1"/>
    <property type="molecule type" value="Genomic_DNA"/>
</dbReference>
<accession>A0A381NMV5</accession>
<dbReference type="Gene3D" id="2.40.170.20">
    <property type="entry name" value="TonB-dependent receptor, beta-barrel domain"/>
    <property type="match status" value="1"/>
</dbReference>
<dbReference type="GO" id="GO:0009279">
    <property type="term" value="C:cell outer membrane"/>
    <property type="evidence" value="ECO:0007669"/>
    <property type="project" value="UniProtKB-SubCell"/>
</dbReference>
<keyword evidence="4" id="KW-0732">Signal</keyword>
<evidence type="ECO:0000256" key="4">
    <source>
        <dbReference type="ARBA" id="ARBA00022729"/>
    </source>
</evidence>
<evidence type="ECO:0000256" key="1">
    <source>
        <dbReference type="ARBA" id="ARBA00004571"/>
    </source>
</evidence>
<gene>
    <name evidence="11" type="ORF">METZ01_LOCUS8002</name>
</gene>
<dbReference type="InterPro" id="IPR036942">
    <property type="entry name" value="Beta-barrel_TonB_sf"/>
</dbReference>
<dbReference type="SUPFAM" id="SSF56935">
    <property type="entry name" value="Porins"/>
    <property type="match status" value="1"/>
</dbReference>
<evidence type="ECO:0000313" key="11">
    <source>
        <dbReference type="EMBL" id="SUZ55148.1"/>
    </source>
</evidence>
<evidence type="ECO:0000256" key="5">
    <source>
        <dbReference type="ARBA" id="ARBA00023077"/>
    </source>
</evidence>
<keyword evidence="7" id="KW-0675">Receptor</keyword>
<evidence type="ECO:0000256" key="3">
    <source>
        <dbReference type="ARBA" id="ARBA00022692"/>
    </source>
</evidence>
<keyword evidence="8" id="KW-0998">Cell outer membrane</keyword>
<dbReference type="AlphaFoldDB" id="A0A381NMV5"/>
<evidence type="ECO:0000259" key="9">
    <source>
        <dbReference type="Pfam" id="PF00593"/>
    </source>
</evidence>
<keyword evidence="5" id="KW-0798">TonB box</keyword>
<dbReference type="GO" id="GO:0044718">
    <property type="term" value="P:siderophore transmembrane transport"/>
    <property type="evidence" value="ECO:0007669"/>
    <property type="project" value="TreeGrafter"/>
</dbReference>
<name>A0A381NMV5_9ZZZZ</name>
<protein>
    <recommendedName>
        <fullName evidence="12">TonB-dependent receptor plug domain-containing protein</fullName>
    </recommendedName>
</protein>
<organism evidence="11">
    <name type="scientific">marine metagenome</name>
    <dbReference type="NCBI Taxonomy" id="408172"/>
    <lineage>
        <taxon>unclassified sequences</taxon>
        <taxon>metagenomes</taxon>
        <taxon>ecological metagenomes</taxon>
    </lineage>
</organism>
<evidence type="ECO:0000256" key="2">
    <source>
        <dbReference type="ARBA" id="ARBA00022448"/>
    </source>
</evidence>
<keyword evidence="2" id="KW-0813">Transport</keyword>
<dbReference type="InterPro" id="IPR000531">
    <property type="entry name" value="Beta-barrel_TonB"/>
</dbReference>
<feature type="domain" description="TonB-dependent receptor-like beta-barrel" evidence="9">
    <location>
        <begin position="200"/>
        <end position="573"/>
    </location>
</feature>
<evidence type="ECO:0000256" key="6">
    <source>
        <dbReference type="ARBA" id="ARBA00023136"/>
    </source>
</evidence>
<comment type="subcellular location">
    <subcellularLocation>
        <location evidence="1">Cell outer membrane</location>
        <topology evidence="1">Multi-pass membrane protein</topology>
    </subcellularLocation>
</comment>
<dbReference type="InterPro" id="IPR039426">
    <property type="entry name" value="TonB-dep_rcpt-like"/>
</dbReference>
<keyword evidence="3" id="KW-0812">Transmembrane</keyword>
<dbReference type="PANTHER" id="PTHR30069">
    <property type="entry name" value="TONB-DEPENDENT OUTER MEMBRANE RECEPTOR"/>
    <property type="match status" value="1"/>
</dbReference>
<dbReference type="PROSITE" id="PS52016">
    <property type="entry name" value="TONB_DEPENDENT_REC_3"/>
    <property type="match status" value="1"/>
</dbReference>